<evidence type="ECO:0000313" key="3">
    <source>
        <dbReference type="Proteomes" id="UP000553963"/>
    </source>
</evidence>
<dbReference type="PANTHER" id="PTHR33993">
    <property type="entry name" value="GLYOXALASE-RELATED"/>
    <property type="match status" value="1"/>
</dbReference>
<keyword evidence="3" id="KW-1185">Reference proteome</keyword>
<reference evidence="2 3" key="1">
    <citation type="submission" date="2020-08" db="EMBL/GenBank/DDBJ databases">
        <title>Genomic Encyclopedia of Type Strains, Phase IV (KMG-IV): sequencing the most valuable type-strain genomes for metagenomic binning, comparative biology and taxonomic classification.</title>
        <authorList>
            <person name="Goeker M."/>
        </authorList>
    </citation>
    <scope>NUCLEOTIDE SEQUENCE [LARGE SCALE GENOMIC DNA]</scope>
    <source>
        <strain evidence="2 3">DSM 25966</strain>
    </source>
</reference>
<dbReference type="InterPro" id="IPR004360">
    <property type="entry name" value="Glyas_Fos-R_dOase_dom"/>
</dbReference>
<name>A0A840APV5_9HYPH</name>
<proteinExistence type="predicted"/>
<dbReference type="EMBL" id="JACIDS010000003">
    <property type="protein sequence ID" value="MBB3931067.1"/>
    <property type="molecule type" value="Genomic_DNA"/>
</dbReference>
<organism evidence="2 3">
    <name type="scientific">Kaistia hirudinis</name>
    <dbReference type="NCBI Taxonomy" id="1293440"/>
    <lineage>
        <taxon>Bacteria</taxon>
        <taxon>Pseudomonadati</taxon>
        <taxon>Pseudomonadota</taxon>
        <taxon>Alphaproteobacteria</taxon>
        <taxon>Hyphomicrobiales</taxon>
        <taxon>Kaistiaceae</taxon>
        <taxon>Kaistia</taxon>
    </lineage>
</organism>
<dbReference type="Proteomes" id="UP000553963">
    <property type="component" value="Unassembled WGS sequence"/>
</dbReference>
<dbReference type="InterPro" id="IPR029068">
    <property type="entry name" value="Glyas_Bleomycin-R_OHBP_Dase"/>
</dbReference>
<evidence type="ECO:0000313" key="2">
    <source>
        <dbReference type="EMBL" id="MBB3931067.1"/>
    </source>
</evidence>
<dbReference type="CDD" id="cd07247">
    <property type="entry name" value="SgaA_N_like"/>
    <property type="match status" value="1"/>
</dbReference>
<comment type="caution">
    <text evidence="2">The sequence shown here is derived from an EMBL/GenBank/DDBJ whole genome shotgun (WGS) entry which is preliminary data.</text>
</comment>
<dbReference type="SUPFAM" id="SSF54593">
    <property type="entry name" value="Glyoxalase/Bleomycin resistance protein/Dihydroxybiphenyl dioxygenase"/>
    <property type="match status" value="1"/>
</dbReference>
<gene>
    <name evidence="2" type="ORF">GGR25_002117</name>
</gene>
<dbReference type="AlphaFoldDB" id="A0A840APV5"/>
<sequence length="129" mass="14060">MTMAEPGTFYWNELLTRDALRAKDFYSKTLGWTFDTMPMGELGDYHIAKVGETMVGGIMAMPGGPDFEGVPDNWFTYIAVDDLTKRLALLRENGGTVLREPFDVPGVGSIAIIAIPGGASQGWMVPVPM</sequence>
<dbReference type="PANTHER" id="PTHR33993:SF14">
    <property type="entry name" value="GB|AAF24581.1"/>
    <property type="match status" value="1"/>
</dbReference>
<dbReference type="InterPro" id="IPR037523">
    <property type="entry name" value="VOC_core"/>
</dbReference>
<accession>A0A840APV5</accession>
<feature type="domain" description="VOC" evidence="1">
    <location>
        <begin position="8"/>
        <end position="126"/>
    </location>
</feature>
<dbReference type="Gene3D" id="3.10.180.10">
    <property type="entry name" value="2,3-Dihydroxybiphenyl 1,2-Dioxygenase, domain 1"/>
    <property type="match status" value="1"/>
</dbReference>
<dbReference type="RefSeq" id="WP_246409544.1">
    <property type="nucleotide sequence ID" value="NZ_JACIDS010000003.1"/>
</dbReference>
<protein>
    <recommendedName>
        <fullName evidence="1">VOC domain-containing protein</fullName>
    </recommendedName>
</protein>
<evidence type="ECO:0000259" key="1">
    <source>
        <dbReference type="PROSITE" id="PS51819"/>
    </source>
</evidence>
<dbReference type="PROSITE" id="PS51819">
    <property type="entry name" value="VOC"/>
    <property type="match status" value="1"/>
</dbReference>
<dbReference type="InterPro" id="IPR052164">
    <property type="entry name" value="Anthracycline_SecMetBiosynth"/>
</dbReference>
<dbReference type="Pfam" id="PF00903">
    <property type="entry name" value="Glyoxalase"/>
    <property type="match status" value="1"/>
</dbReference>